<feature type="compositionally biased region" description="Basic and acidic residues" evidence="1">
    <location>
        <begin position="36"/>
        <end position="46"/>
    </location>
</feature>
<sequence length="89" mass="9675">MDNVDGERQEKDRGIADLLEPAQSPDSNALAQMVRDSAERRARRELAGGASEDASTSQLRRPMLRLLLGAHTTPLALPEATPDPRLAQT</sequence>
<feature type="region of interest" description="Disordered" evidence="1">
    <location>
        <begin position="1"/>
        <end position="58"/>
    </location>
</feature>
<accession>A0A5B7H1C0</accession>
<gene>
    <name evidence="2" type="ORF">E2C01_056703</name>
</gene>
<organism evidence="2 3">
    <name type="scientific">Portunus trituberculatus</name>
    <name type="common">Swimming crab</name>
    <name type="synonym">Neptunus trituberculatus</name>
    <dbReference type="NCBI Taxonomy" id="210409"/>
    <lineage>
        <taxon>Eukaryota</taxon>
        <taxon>Metazoa</taxon>
        <taxon>Ecdysozoa</taxon>
        <taxon>Arthropoda</taxon>
        <taxon>Crustacea</taxon>
        <taxon>Multicrustacea</taxon>
        <taxon>Malacostraca</taxon>
        <taxon>Eumalacostraca</taxon>
        <taxon>Eucarida</taxon>
        <taxon>Decapoda</taxon>
        <taxon>Pleocyemata</taxon>
        <taxon>Brachyura</taxon>
        <taxon>Eubrachyura</taxon>
        <taxon>Portunoidea</taxon>
        <taxon>Portunidae</taxon>
        <taxon>Portuninae</taxon>
        <taxon>Portunus</taxon>
    </lineage>
</organism>
<reference evidence="2 3" key="1">
    <citation type="submission" date="2019-05" db="EMBL/GenBank/DDBJ databases">
        <title>Another draft genome of Portunus trituberculatus and its Hox gene families provides insights of decapod evolution.</title>
        <authorList>
            <person name="Jeong J.-H."/>
            <person name="Song I."/>
            <person name="Kim S."/>
            <person name="Choi T."/>
            <person name="Kim D."/>
            <person name="Ryu S."/>
            <person name="Kim W."/>
        </authorList>
    </citation>
    <scope>NUCLEOTIDE SEQUENCE [LARGE SCALE GENOMIC DNA]</scope>
    <source>
        <tissue evidence="2">Muscle</tissue>
    </source>
</reference>
<proteinExistence type="predicted"/>
<evidence type="ECO:0000256" key="1">
    <source>
        <dbReference type="SAM" id="MobiDB-lite"/>
    </source>
</evidence>
<dbReference type="AlphaFoldDB" id="A0A5B7H1C0"/>
<protein>
    <submittedName>
        <fullName evidence="2">Uncharacterized protein</fullName>
    </submittedName>
</protein>
<name>A0A5B7H1C0_PORTR</name>
<feature type="compositionally biased region" description="Basic and acidic residues" evidence="1">
    <location>
        <begin position="1"/>
        <end position="15"/>
    </location>
</feature>
<evidence type="ECO:0000313" key="2">
    <source>
        <dbReference type="EMBL" id="MPC62614.1"/>
    </source>
</evidence>
<evidence type="ECO:0000313" key="3">
    <source>
        <dbReference type="Proteomes" id="UP000324222"/>
    </source>
</evidence>
<keyword evidence="3" id="KW-1185">Reference proteome</keyword>
<comment type="caution">
    <text evidence="2">The sequence shown here is derived from an EMBL/GenBank/DDBJ whole genome shotgun (WGS) entry which is preliminary data.</text>
</comment>
<dbReference type="Proteomes" id="UP000324222">
    <property type="component" value="Unassembled WGS sequence"/>
</dbReference>
<dbReference type="EMBL" id="VSRR010019867">
    <property type="protein sequence ID" value="MPC62614.1"/>
    <property type="molecule type" value="Genomic_DNA"/>
</dbReference>